<evidence type="ECO:0000256" key="2">
    <source>
        <dbReference type="ARBA" id="ARBA00005369"/>
    </source>
</evidence>
<comment type="similarity">
    <text evidence="2 7">Belongs to the methyltransferase superfamily. L-isoaspartyl/D-aspartyl protein methyltransferase family.</text>
</comment>
<evidence type="ECO:0000313" key="8">
    <source>
        <dbReference type="EMBL" id="BDV43154.1"/>
    </source>
</evidence>
<dbReference type="InterPro" id="IPR000682">
    <property type="entry name" value="PCMT"/>
</dbReference>
<evidence type="ECO:0000256" key="3">
    <source>
        <dbReference type="ARBA" id="ARBA00022490"/>
    </source>
</evidence>
<accession>A0ABN6VSU1</accession>
<organism evidence="8 9">
    <name type="scientific">Geotalea uraniireducens</name>
    <dbReference type="NCBI Taxonomy" id="351604"/>
    <lineage>
        <taxon>Bacteria</taxon>
        <taxon>Pseudomonadati</taxon>
        <taxon>Thermodesulfobacteriota</taxon>
        <taxon>Desulfuromonadia</taxon>
        <taxon>Geobacterales</taxon>
        <taxon>Geobacteraceae</taxon>
        <taxon>Geotalea</taxon>
    </lineage>
</organism>
<keyword evidence="4 7" id="KW-0489">Methyltransferase</keyword>
<dbReference type="HAMAP" id="MF_00090">
    <property type="entry name" value="PIMT"/>
    <property type="match status" value="1"/>
</dbReference>
<dbReference type="PANTHER" id="PTHR11579">
    <property type="entry name" value="PROTEIN-L-ISOASPARTATE O-METHYLTRANSFERASE"/>
    <property type="match status" value="1"/>
</dbReference>
<gene>
    <name evidence="7 8" type="primary">pcm</name>
    <name evidence="8" type="ORF">GURASL_20770</name>
</gene>
<dbReference type="PANTHER" id="PTHR11579:SF0">
    <property type="entry name" value="PROTEIN-L-ISOASPARTATE(D-ASPARTATE) O-METHYLTRANSFERASE"/>
    <property type="match status" value="1"/>
</dbReference>
<proteinExistence type="inferred from homology"/>
<dbReference type="InterPro" id="IPR029063">
    <property type="entry name" value="SAM-dependent_MTases_sf"/>
</dbReference>
<reference evidence="8 9" key="1">
    <citation type="submission" date="2022-12" db="EMBL/GenBank/DDBJ databases">
        <title>Polyphasic characterization of Geotalea uranireducens NIT-SL11 newly isolated from a complex of sewage sludge and microbially reduced graphene oxide.</title>
        <authorList>
            <person name="Xie L."/>
            <person name="Yoshida N."/>
            <person name="Meng L."/>
        </authorList>
    </citation>
    <scope>NUCLEOTIDE SEQUENCE [LARGE SCALE GENOMIC DNA]</scope>
    <source>
        <strain evidence="8 9">NIT-SL11</strain>
    </source>
</reference>
<sequence>MNFEIARKRMIETQIVARGISSPRLIEAMLKIPRHIFVEEAMAAQAYGDTSLPIGEKQTISQPYMVALMTDLLVLTGTEKVLEIGTGSGYQAAILAVLADRVYTVERIRPLALRARKALDSLGLLNVNIRMADGTIGWKEEAPFDAIMVTAGAPDVPNDLIEQLKPGGRLVIPLGNQAAQTLVRITRNADGSFGREEITGCRFVKLVGKFGWSSEE</sequence>
<dbReference type="NCBIfam" id="TIGR00080">
    <property type="entry name" value="pimt"/>
    <property type="match status" value="1"/>
</dbReference>
<dbReference type="RefSeq" id="WP_281999271.1">
    <property type="nucleotide sequence ID" value="NZ_AP027151.1"/>
</dbReference>
<comment type="subcellular location">
    <subcellularLocation>
        <location evidence="1 7">Cytoplasm</location>
    </subcellularLocation>
</comment>
<dbReference type="Gene3D" id="3.40.50.150">
    <property type="entry name" value="Vaccinia Virus protein VP39"/>
    <property type="match status" value="1"/>
</dbReference>
<evidence type="ECO:0000256" key="6">
    <source>
        <dbReference type="ARBA" id="ARBA00022691"/>
    </source>
</evidence>
<keyword evidence="3 7" id="KW-0963">Cytoplasm</keyword>
<name>A0ABN6VSU1_9BACT</name>
<keyword evidence="5 7" id="KW-0808">Transferase</keyword>
<comment type="catalytic activity">
    <reaction evidence="7">
        <text>[protein]-L-isoaspartate + S-adenosyl-L-methionine = [protein]-L-isoaspartate alpha-methyl ester + S-adenosyl-L-homocysteine</text>
        <dbReference type="Rhea" id="RHEA:12705"/>
        <dbReference type="Rhea" id="RHEA-COMP:12143"/>
        <dbReference type="Rhea" id="RHEA-COMP:12144"/>
        <dbReference type="ChEBI" id="CHEBI:57856"/>
        <dbReference type="ChEBI" id="CHEBI:59789"/>
        <dbReference type="ChEBI" id="CHEBI:90596"/>
        <dbReference type="ChEBI" id="CHEBI:90598"/>
        <dbReference type="EC" id="2.1.1.77"/>
    </reaction>
</comment>
<evidence type="ECO:0000256" key="7">
    <source>
        <dbReference type="HAMAP-Rule" id="MF_00090"/>
    </source>
</evidence>
<dbReference type="CDD" id="cd02440">
    <property type="entry name" value="AdoMet_MTases"/>
    <property type="match status" value="1"/>
</dbReference>
<evidence type="ECO:0000256" key="1">
    <source>
        <dbReference type="ARBA" id="ARBA00004496"/>
    </source>
</evidence>
<evidence type="ECO:0000256" key="5">
    <source>
        <dbReference type="ARBA" id="ARBA00022679"/>
    </source>
</evidence>
<dbReference type="NCBIfam" id="NF001453">
    <property type="entry name" value="PRK00312.1"/>
    <property type="match status" value="1"/>
</dbReference>
<dbReference type="Pfam" id="PF01135">
    <property type="entry name" value="PCMT"/>
    <property type="match status" value="1"/>
</dbReference>
<dbReference type="EC" id="2.1.1.77" evidence="7"/>
<keyword evidence="6 7" id="KW-0949">S-adenosyl-L-methionine</keyword>
<dbReference type="Proteomes" id="UP001317705">
    <property type="component" value="Chromosome"/>
</dbReference>
<evidence type="ECO:0000313" key="9">
    <source>
        <dbReference type="Proteomes" id="UP001317705"/>
    </source>
</evidence>
<protein>
    <recommendedName>
        <fullName evidence="7">Protein-L-isoaspartate O-methyltransferase</fullName>
        <ecNumber evidence="7">2.1.1.77</ecNumber>
    </recommendedName>
    <alternativeName>
        <fullName evidence="7">L-isoaspartyl protein carboxyl methyltransferase</fullName>
    </alternativeName>
    <alternativeName>
        <fullName evidence="7">Protein L-isoaspartyl methyltransferase</fullName>
    </alternativeName>
    <alternativeName>
        <fullName evidence="7">Protein-beta-aspartate methyltransferase</fullName>
        <shortName evidence="7">PIMT</shortName>
    </alternativeName>
</protein>
<evidence type="ECO:0000256" key="4">
    <source>
        <dbReference type="ARBA" id="ARBA00022603"/>
    </source>
</evidence>
<feature type="active site" evidence="7">
    <location>
        <position position="61"/>
    </location>
</feature>
<keyword evidence="9" id="KW-1185">Reference proteome</keyword>
<dbReference type="SUPFAM" id="SSF53335">
    <property type="entry name" value="S-adenosyl-L-methionine-dependent methyltransferases"/>
    <property type="match status" value="1"/>
</dbReference>
<dbReference type="PROSITE" id="PS01279">
    <property type="entry name" value="PCMT"/>
    <property type="match status" value="1"/>
</dbReference>
<comment type="function">
    <text evidence="7">Catalyzes the methyl esterification of L-isoaspartyl residues in peptides and proteins that result from spontaneous decomposition of normal L-aspartyl and L-asparaginyl residues. It plays a role in the repair and/or degradation of damaged proteins.</text>
</comment>
<dbReference type="EMBL" id="AP027151">
    <property type="protein sequence ID" value="BDV43154.1"/>
    <property type="molecule type" value="Genomic_DNA"/>
</dbReference>